<evidence type="ECO:0000256" key="1">
    <source>
        <dbReference type="SAM" id="MobiDB-lite"/>
    </source>
</evidence>
<evidence type="ECO:0000313" key="2">
    <source>
        <dbReference type="EMBL" id="KAG7095460.1"/>
    </source>
</evidence>
<feature type="region of interest" description="Disordered" evidence="1">
    <location>
        <begin position="40"/>
        <end position="59"/>
    </location>
</feature>
<dbReference type="EMBL" id="CM032183">
    <property type="protein sequence ID" value="KAG7095460.1"/>
    <property type="molecule type" value="Genomic_DNA"/>
</dbReference>
<sequence length="369" mass="40680">MTPKPNTISNSSSSGSPTVPSNNCPQNDLPVKALDASTVTKDAKPDSPTMPKHTNTPLSNPFMERMLRIHQDLIATGLYLGENNVDYNISDRVLWTHDPLAGGNTKTNILVTKDSYNAYTEALEVAEETDDNVTIPALQLAKLSAVVTISDDNFFLNPFAGYTAENWTSDITKAARIKFRAVAPPARNIFSNDFPTVIANVNKITRAAEEKKTIRTGFVETVHGAGHGSMDIQQRLEFRHDLLRSTESHSHTGWLPAINIREEWPDINAVANEKLDMLGSDWYMEPLHVRTKNGEKLLPNKYADLKNAVAKITFSLQHHAMGFGTRGPNDSYAALVDEIDIVKESVTVGLKREHTAGSDSGPSQKKFKV</sequence>
<dbReference type="GeneID" id="66075276"/>
<dbReference type="RefSeq" id="XP_043011930.1">
    <property type="nucleotide sequence ID" value="XM_043150840.1"/>
</dbReference>
<name>A0A9P7S540_9AGAR</name>
<keyword evidence="3" id="KW-1185">Reference proteome</keyword>
<dbReference type="KEGG" id="more:E1B28_006200"/>
<comment type="caution">
    <text evidence="2">The sequence shown here is derived from an EMBL/GenBank/DDBJ whole genome shotgun (WGS) entry which is preliminary data.</text>
</comment>
<gene>
    <name evidence="2" type="ORF">E1B28_006200</name>
</gene>
<reference evidence="2" key="1">
    <citation type="journal article" date="2021" name="Genome Biol. Evol.">
        <title>The assembled and annotated genome of the fairy-ring fungus Marasmius oreades.</title>
        <authorList>
            <person name="Hiltunen M."/>
            <person name="Ament-Velasquez S.L."/>
            <person name="Johannesson H."/>
        </authorList>
    </citation>
    <scope>NUCLEOTIDE SEQUENCE</scope>
    <source>
        <strain evidence="2">03SP1</strain>
    </source>
</reference>
<feature type="compositionally biased region" description="Low complexity" evidence="1">
    <location>
        <begin position="1"/>
        <end position="23"/>
    </location>
</feature>
<protein>
    <submittedName>
        <fullName evidence="2">Uncharacterized protein</fullName>
    </submittedName>
</protein>
<organism evidence="2 3">
    <name type="scientific">Marasmius oreades</name>
    <name type="common">fairy-ring Marasmius</name>
    <dbReference type="NCBI Taxonomy" id="181124"/>
    <lineage>
        <taxon>Eukaryota</taxon>
        <taxon>Fungi</taxon>
        <taxon>Dikarya</taxon>
        <taxon>Basidiomycota</taxon>
        <taxon>Agaricomycotina</taxon>
        <taxon>Agaricomycetes</taxon>
        <taxon>Agaricomycetidae</taxon>
        <taxon>Agaricales</taxon>
        <taxon>Marasmiineae</taxon>
        <taxon>Marasmiaceae</taxon>
        <taxon>Marasmius</taxon>
    </lineage>
</organism>
<feature type="region of interest" description="Disordered" evidence="1">
    <location>
        <begin position="1"/>
        <end position="35"/>
    </location>
</feature>
<dbReference type="AlphaFoldDB" id="A0A9P7S540"/>
<proteinExistence type="predicted"/>
<dbReference type="Proteomes" id="UP001049176">
    <property type="component" value="Chromosome 3"/>
</dbReference>
<dbReference type="OrthoDB" id="3265368at2759"/>
<accession>A0A9P7S540</accession>
<evidence type="ECO:0000313" key="3">
    <source>
        <dbReference type="Proteomes" id="UP001049176"/>
    </source>
</evidence>